<dbReference type="PATRIC" id="fig|46429.4.peg.4154"/>
<name>A0A081R8P9_SPHCR</name>
<keyword evidence="1" id="KW-0472">Membrane</keyword>
<evidence type="ECO:0000313" key="2">
    <source>
        <dbReference type="EMBL" id="KEQ51572.1"/>
    </source>
</evidence>
<organism evidence="2 3">
    <name type="scientific">Sphingobium chlorophenolicum</name>
    <dbReference type="NCBI Taxonomy" id="46429"/>
    <lineage>
        <taxon>Bacteria</taxon>
        <taxon>Pseudomonadati</taxon>
        <taxon>Pseudomonadota</taxon>
        <taxon>Alphaproteobacteria</taxon>
        <taxon>Sphingomonadales</taxon>
        <taxon>Sphingomonadaceae</taxon>
        <taxon>Sphingobium</taxon>
    </lineage>
</organism>
<gene>
    <name evidence="2" type="ORF">BV95_04167</name>
</gene>
<reference evidence="2 3" key="1">
    <citation type="submission" date="2014-02" db="EMBL/GenBank/DDBJ databases">
        <title>Whole genome sequence of Sphingobium chlorophenolicum NBRC 16172.</title>
        <authorList>
            <person name="Gan H.M."/>
            <person name="Gan H.Y."/>
            <person name="Chew T.H."/>
            <person name="Savka M.A."/>
        </authorList>
    </citation>
    <scope>NUCLEOTIDE SEQUENCE [LARGE SCALE GENOMIC DNA]</scope>
    <source>
        <strain evidence="2 3">NBRC 16172</strain>
    </source>
</reference>
<dbReference type="EMBL" id="JFHR01000077">
    <property type="protein sequence ID" value="KEQ51572.1"/>
    <property type="molecule type" value="Genomic_DNA"/>
</dbReference>
<comment type="caution">
    <text evidence="2">The sequence shown here is derived from an EMBL/GenBank/DDBJ whole genome shotgun (WGS) entry which is preliminary data.</text>
</comment>
<keyword evidence="1" id="KW-1133">Transmembrane helix</keyword>
<proteinExistence type="predicted"/>
<sequence length="49" mass="5646">MKGWDLRPAQGEGRARRAKVGSIAGADMALMILWHAPFQRDYLSRWFNL</sequence>
<evidence type="ECO:0000313" key="3">
    <source>
        <dbReference type="Proteomes" id="UP000028411"/>
    </source>
</evidence>
<keyword evidence="1" id="KW-0812">Transmembrane</keyword>
<evidence type="ECO:0000256" key="1">
    <source>
        <dbReference type="SAM" id="Phobius"/>
    </source>
</evidence>
<dbReference type="AlphaFoldDB" id="A0A081R8P9"/>
<dbReference type="RefSeq" id="WP_013849560.1">
    <property type="nucleotide sequence ID" value="NZ_JFHR01000077.1"/>
</dbReference>
<protein>
    <submittedName>
        <fullName evidence="2">Uncharacterized protein</fullName>
    </submittedName>
</protein>
<feature type="transmembrane region" description="Helical" evidence="1">
    <location>
        <begin position="20"/>
        <end position="38"/>
    </location>
</feature>
<dbReference type="Proteomes" id="UP000028411">
    <property type="component" value="Unassembled WGS sequence"/>
</dbReference>
<accession>A0A081R8P9</accession>